<dbReference type="EMBL" id="GL542774">
    <property type="protein sequence ID" value="KDE02073.1"/>
    <property type="molecule type" value="Genomic_DNA"/>
</dbReference>
<dbReference type="Proteomes" id="UP000017200">
    <property type="component" value="Unassembled WGS sequence"/>
</dbReference>
<gene>
    <name evidence="2" type="ORF">MVLG_07351</name>
</gene>
<evidence type="ECO:0000313" key="4">
    <source>
        <dbReference type="Proteomes" id="UP000017200"/>
    </source>
</evidence>
<evidence type="ECO:0000313" key="3">
    <source>
        <dbReference type="EnsemblFungi" id="MVLG_07351T0"/>
    </source>
</evidence>
<sequence length="132" mass="14952">MLVDGKATAAIRCWIRDKLNPDQLRPKTSKHTIFENGTTQFGKTRGRPRETKFSNSLSSTKDHAAAKRMAAIPEVIDIEELSDDERPPCQLSPLQEGRLPLDIYDTVQPEERRSNVSAVKDIIKRIPNEVQK</sequence>
<protein>
    <submittedName>
        <fullName evidence="2 3">Uncharacterized protein</fullName>
    </submittedName>
</protein>
<name>U5HK28_USTV1</name>
<reference evidence="2 4" key="3">
    <citation type="journal article" date="2015" name="BMC Genomics">
        <title>Sex and parasites: genomic and transcriptomic analysis of Microbotryum lychnidis-dioicae, the biotrophic and plant-castrating anther smut fungus.</title>
        <authorList>
            <person name="Perlin M.H."/>
            <person name="Amselem J."/>
            <person name="Fontanillas E."/>
            <person name="Toh S.S."/>
            <person name="Chen Z."/>
            <person name="Goldberg J."/>
            <person name="Duplessis S."/>
            <person name="Henrissat B."/>
            <person name="Young S."/>
            <person name="Zeng Q."/>
            <person name="Aguileta G."/>
            <person name="Petit E."/>
            <person name="Badouin H."/>
            <person name="Andrews J."/>
            <person name="Razeeq D."/>
            <person name="Gabaldon T."/>
            <person name="Quesneville H."/>
            <person name="Giraud T."/>
            <person name="Hood M.E."/>
            <person name="Schultz D.J."/>
            <person name="Cuomo C.A."/>
        </authorList>
    </citation>
    <scope>NUCLEOTIDE SEQUENCE [LARGE SCALE GENOMIC DNA]</scope>
    <source>
        <strain evidence="2">P1A1 Lamole</strain>
        <strain evidence="4">p1A1 Lamole</strain>
    </source>
</reference>
<organism evidence="2">
    <name type="scientific">Microbotryum lychnidis-dioicae (strain p1A1 Lamole / MvSl-1064)</name>
    <name type="common">Anther smut fungus</name>
    <dbReference type="NCBI Taxonomy" id="683840"/>
    <lineage>
        <taxon>Eukaryota</taxon>
        <taxon>Fungi</taxon>
        <taxon>Dikarya</taxon>
        <taxon>Basidiomycota</taxon>
        <taxon>Pucciniomycotina</taxon>
        <taxon>Microbotryomycetes</taxon>
        <taxon>Microbotryales</taxon>
        <taxon>Microbotryaceae</taxon>
        <taxon>Microbotryum</taxon>
    </lineage>
</organism>
<accession>U5HK28</accession>
<dbReference type="EnsemblFungi" id="MVLG_07351T0">
    <property type="protein sequence ID" value="MVLG_07351T0"/>
    <property type="gene ID" value="MVLG_07351"/>
</dbReference>
<feature type="non-terminal residue" evidence="2">
    <location>
        <position position="132"/>
    </location>
</feature>
<evidence type="ECO:0000256" key="1">
    <source>
        <dbReference type="SAM" id="MobiDB-lite"/>
    </source>
</evidence>
<feature type="region of interest" description="Disordered" evidence="1">
    <location>
        <begin position="36"/>
        <end position="61"/>
    </location>
</feature>
<dbReference type="InParanoid" id="U5HK28"/>
<reference evidence="3" key="4">
    <citation type="submission" date="2015-06" db="UniProtKB">
        <authorList>
            <consortium name="EnsemblFungi"/>
        </authorList>
    </citation>
    <scope>IDENTIFICATION</scope>
</reference>
<dbReference type="HOGENOM" id="CLU_1922214_0_0_1"/>
<evidence type="ECO:0000313" key="2">
    <source>
        <dbReference type="EMBL" id="KDE02073.1"/>
    </source>
</evidence>
<keyword evidence="4" id="KW-1185">Reference proteome</keyword>
<dbReference type="STRING" id="683840.U5HK28"/>
<proteinExistence type="predicted"/>
<reference evidence="4" key="1">
    <citation type="submission" date="2010-11" db="EMBL/GenBank/DDBJ databases">
        <title>The genome sequence of Microbotryum violaceum strain p1A1 Lamole.</title>
        <authorList>
            <person name="Cuomo C."/>
            <person name="Perlin M."/>
            <person name="Young S.K."/>
            <person name="Zeng Q."/>
            <person name="Gargeya S."/>
            <person name="Alvarado L."/>
            <person name="Berlin A."/>
            <person name="Chapman S.B."/>
            <person name="Chen Z."/>
            <person name="Freedman E."/>
            <person name="Gellesch M."/>
            <person name="Goldberg J."/>
            <person name="Griggs A."/>
            <person name="Gujja S."/>
            <person name="Heilman E."/>
            <person name="Heiman D."/>
            <person name="Howarth C."/>
            <person name="Mehta T."/>
            <person name="Neiman D."/>
            <person name="Pearson M."/>
            <person name="Roberts A."/>
            <person name="Saif S."/>
            <person name="Shea T."/>
            <person name="Shenoy N."/>
            <person name="Sisk P."/>
            <person name="Stolte C."/>
            <person name="Sykes S."/>
            <person name="White J."/>
            <person name="Yandava C."/>
            <person name="Haas B."/>
            <person name="Nusbaum C."/>
            <person name="Birren B."/>
        </authorList>
    </citation>
    <scope>NUCLEOTIDE SEQUENCE [LARGE SCALE GENOMIC DNA]</scope>
    <source>
        <strain evidence="4">p1A1 Lamole</strain>
    </source>
</reference>
<reference evidence="2" key="2">
    <citation type="submission" date="2010-11" db="EMBL/GenBank/DDBJ databases">
        <authorList>
            <consortium name="The Broad Institute Genome Sequencing Platform"/>
            <person name="Earl A."/>
            <person name="Ward D."/>
            <person name="Feldgarden M."/>
            <person name="Gevers D."/>
            <person name="Butler R."/>
            <person name="Young S.K."/>
            <person name="Zeng Q."/>
            <person name="Gargeya S."/>
            <person name="Fitzgerald M."/>
            <person name="Haas B."/>
            <person name="Abouelleil A."/>
            <person name="Alvarado L."/>
            <person name="Arachchi H.M."/>
            <person name="Berlin A."/>
            <person name="Brown A."/>
            <person name="Chapman S.B."/>
            <person name="Chen Z."/>
            <person name="Dunbar C."/>
            <person name="Freedman E."/>
            <person name="Gearin G."/>
            <person name="Gellesch M."/>
            <person name="Goldberg J."/>
            <person name="Griggs A."/>
            <person name="Gujja S."/>
            <person name="Heilman E."/>
            <person name="Heiman D."/>
            <person name="Howarth C."/>
            <person name="Larson L."/>
            <person name="Lui A."/>
            <person name="MacDonald P.J.P."/>
            <person name="Mehta T."/>
            <person name="Montmayeur A."/>
            <person name="Murphy C."/>
            <person name="Neiman D."/>
            <person name="Pearson M."/>
            <person name="Priest M."/>
            <person name="Roberts A."/>
            <person name="Saif S."/>
            <person name="Shea T."/>
            <person name="Shenoy N."/>
            <person name="Sisk P."/>
            <person name="Stolte C."/>
            <person name="Sykes S."/>
            <person name="White J."/>
            <person name="Yandava C."/>
            <person name="Wortman J."/>
            <person name="Nusbaum C."/>
            <person name="Birren B."/>
        </authorList>
    </citation>
    <scope>NUCLEOTIDE SEQUENCE</scope>
    <source>
        <strain evidence="2">P1A1 Lamole</strain>
    </source>
</reference>
<dbReference type="AlphaFoldDB" id="U5HK28"/>
<dbReference type="EMBL" id="AEIJ01002005">
    <property type="status" value="NOT_ANNOTATED_CDS"/>
    <property type="molecule type" value="Genomic_DNA"/>
</dbReference>